<dbReference type="InterPro" id="IPR003594">
    <property type="entry name" value="HATPase_dom"/>
</dbReference>
<dbReference type="OrthoDB" id="9813151at2"/>
<dbReference type="Gene3D" id="3.30.565.10">
    <property type="entry name" value="Histidine kinase-like ATPase, C-terminal domain"/>
    <property type="match status" value="1"/>
</dbReference>
<evidence type="ECO:0000259" key="16">
    <source>
        <dbReference type="PROSITE" id="PS50885"/>
    </source>
</evidence>
<dbReference type="EMBL" id="MJEH01000033">
    <property type="protein sequence ID" value="OEH92232.1"/>
    <property type="molecule type" value="Genomic_DNA"/>
</dbReference>
<dbReference type="SMART" id="SM00304">
    <property type="entry name" value="HAMP"/>
    <property type="match status" value="1"/>
</dbReference>
<comment type="subcellular location">
    <subcellularLocation>
        <location evidence="2">Cell membrane</location>
        <topology evidence="2">Multi-pass membrane protein</topology>
    </subcellularLocation>
</comment>
<dbReference type="InterPro" id="IPR005467">
    <property type="entry name" value="His_kinase_dom"/>
</dbReference>
<protein>
    <recommendedName>
        <fullName evidence="3">histidine kinase</fullName>
        <ecNumber evidence="3">2.7.13.3</ecNumber>
    </recommendedName>
</protein>
<dbReference type="SMART" id="SM00387">
    <property type="entry name" value="HATPase_c"/>
    <property type="match status" value="1"/>
</dbReference>
<evidence type="ECO:0000256" key="10">
    <source>
        <dbReference type="ARBA" id="ARBA00022840"/>
    </source>
</evidence>
<evidence type="ECO:0000256" key="6">
    <source>
        <dbReference type="ARBA" id="ARBA00022679"/>
    </source>
</evidence>
<dbReference type="InterPro" id="IPR004358">
    <property type="entry name" value="Sig_transdc_His_kin-like_C"/>
</dbReference>
<dbReference type="SUPFAM" id="SSF158472">
    <property type="entry name" value="HAMP domain-like"/>
    <property type="match status" value="1"/>
</dbReference>
<keyword evidence="7 14" id="KW-0812">Transmembrane</keyword>
<dbReference type="FunFam" id="1.10.287.130:FF:000001">
    <property type="entry name" value="Two-component sensor histidine kinase"/>
    <property type="match status" value="1"/>
</dbReference>
<evidence type="ECO:0000256" key="1">
    <source>
        <dbReference type="ARBA" id="ARBA00000085"/>
    </source>
</evidence>
<evidence type="ECO:0000313" key="17">
    <source>
        <dbReference type="EMBL" id="OEH92232.1"/>
    </source>
</evidence>
<keyword evidence="8" id="KW-0547">Nucleotide-binding</keyword>
<evidence type="ECO:0000256" key="12">
    <source>
        <dbReference type="ARBA" id="ARBA00023012"/>
    </source>
</evidence>
<dbReference type="PRINTS" id="PR00344">
    <property type="entry name" value="BCTRLSENSOR"/>
</dbReference>
<keyword evidence="9" id="KW-0418">Kinase</keyword>
<dbReference type="InterPro" id="IPR003660">
    <property type="entry name" value="HAMP_dom"/>
</dbReference>
<evidence type="ECO:0000256" key="5">
    <source>
        <dbReference type="ARBA" id="ARBA00022553"/>
    </source>
</evidence>
<sequence length="474" mass="54052">MFRTSKKKMSLLRYWTTRYFITLCIGLMIIAFISVIWIRQTTLENRLNVTNILAEEIADRVVNQEGQIYFGKNLVRVLEDRAKLLNIEDKFNLYITSNEGKLFFKKPKVISKSTYRFVRTVLQNDSSLQKLKLRNGEPLYVIKTPIEVDGTQLGWVIISQEKKNLIKVNQEYGLLATLLISLALLGWGVIYVLSRNLSKPIQSVANAAKEIQSGSYDIQLNNSFREKELDELVQSFKQMSSRLQQLEALRSELLASVTHELKTPVTSISGLIQALKDEVVRGDEAKEFLSIALNETSRLQTMVQDLLDFNSFAAGVVHVEPEVHNLNKLLQEIVYQWRILYKKDLVNTEISLPEDDIFVSVDANRLQQIIVNLLNNAQQALDTNGLIQLILYVNENKQAHIDIIDNGTGINKSEQNLIFERFYRGEEKKHKVRGLGIGLPYSLMLAQSMHGNLYLKSSSPNGTTFTIVLPQANM</sequence>
<dbReference type="GO" id="GO:0005524">
    <property type="term" value="F:ATP binding"/>
    <property type="evidence" value="ECO:0007669"/>
    <property type="project" value="UniProtKB-KW"/>
</dbReference>
<evidence type="ECO:0000256" key="7">
    <source>
        <dbReference type="ARBA" id="ARBA00022692"/>
    </source>
</evidence>
<proteinExistence type="predicted"/>
<dbReference type="STRING" id="1305675.BFG57_02895"/>
<comment type="catalytic activity">
    <reaction evidence="1">
        <text>ATP + protein L-histidine = ADP + protein N-phospho-L-histidine.</text>
        <dbReference type="EC" id="2.7.13.3"/>
    </reaction>
</comment>
<dbReference type="InterPro" id="IPR050398">
    <property type="entry name" value="HssS/ArlS-like"/>
</dbReference>
<evidence type="ECO:0000256" key="8">
    <source>
        <dbReference type="ARBA" id="ARBA00022741"/>
    </source>
</evidence>
<evidence type="ECO:0000256" key="14">
    <source>
        <dbReference type="SAM" id="Phobius"/>
    </source>
</evidence>
<feature type="transmembrane region" description="Helical" evidence="14">
    <location>
        <begin position="172"/>
        <end position="193"/>
    </location>
</feature>
<dbReference type="GO" id="GO:0000155">
    <property type="term" value="F:phosphorelay sensor kinase activity"/>
    <property type="evidence" value="ECO:0007669"/>
    <property type="project" value="InterPro"/>
</dbReference>
<dbReference type="PANTHER" id="PTHR45528:SF1">
    <property type="entry name" value="SENSOR HISTIDINE KINASE CPXA"/>
    <property type="match status" value="1"/>
</dbReference>
<dbReference type="AlphaFoldDB" id="A0A1E5LDT4"/>
<keyword evidence="13 14" id="KW-0472">Membrane</keyword>
<dbReference type="Pfam" id="PF00512">
    <property type="entry name" value="HisKA"/>
    <property type="match status" value="1"/>
</dbReference>
<evidence type="ECO:0000256" key="13">
    <source>
        <dbReference type="ARBA" id="ARBA00023136"/>
    </source>
</evidence>
<evidence type="ECO:0000256" key="2">
    <source>
        <dbReference type="ARBA" id="ARBA00004651"/>
    </source>
</evidence>
<keyword evidence="11 14" id="KW-1133">Transmembrane helix</keyword>
<evidence type="ECO:0000259" key="15">
    <source>
        <dbReference type="PROSITE" id="PS50109"/>
    </source>
</evidence>
<dbReference type="Gene3D" id="1.10.287.130">
    <property type="match status" value="1"/>
</dbReference>
<evidence type="ECO:0000256" key="4">
    <source>
        <dbReference type="ARBA" id="ARBA00022475"/>
    </source>
</evidence>
<dbReference type="CDD" id="cd00082">
    <property type="entry name" value="HisKA"/>
    <property type="match status" value="1"/>
</dbReference>
<dbReference type="InterPro" id="IPR036890">
    <property type="entry name" value="HATPase_C_sf"/>
</dbReference>
<dbReference type="Proteomes" id="UP000095209">
    <property type="component" value="Unassembled WGS sequence"/>
</dbReference>
<evidence type="ECO:0000256" key="11">
    <source>
        <dbReference type="ARBA" id="ARBA00022989"/>
    </source>
</evidence>
<dbReference type="InterPro" id="IPR036097">
    <property type="entry name" value="HisK_dim/P_sf"/>
</dbReference>
<reference evidence="17 18" key="1">
    <citation type="submission" date="2016-08" db="EMBL/GenBank/DDBJ databases">
        <title>Genome of Bacillus solimangrovi GH2-4.</title>
        <authorList>
            <person name="Lim S."/>
            <person name="Kim B.-C."/>
        </authorList>
    </citation>
    <scope>NUCLEOTIDE SEQUENCE [LARGE SCALE GENOMIC DNA]</scope>
    <source>
        <strain evidence="17 18">GH2-4</strain>
    </source>
</reference>
<dbReference type="PANTHER" id="PTHR45528">
    <property type="entry name" value="SENSOR HISTIDINE KINASE CPXA"/>
    <property type="match status" value="1"/>
</dbReference>
<dbReference type="CDD" id="cd06225">
    <property type="entry name" value="HAMP"/>
    <property type="match status" value="1"/>
</dbReference>
<dbReference type="SUPFAM" id="SSF55874">
    <property type="entry name" value="ATPase domain of HSP90 chaperone/DNA topoisomerase II/histidine kinase"/>
    <property type="match status" value="1"/>
</dbReference>
<dbReference type="PROSITE" id="PS50109">
    <property type="entry name" value="HIS_KIN"/>
    <property type="match status" value="1"/>
</dbReference>
<dbReference type="Pfam" id="PF00672">
    <property type="entry name" value="HAMP"/>
    <property type="match status" value="1"/>
</dbReference>
<feature type="domain" description="Histidine kinase" evidence="15">
    <location>
        <begin position="256"/>
        <end position="473"/>
    </location>
</feature>
<dbReference type="Pfam" id="PF02518">
    <property type="entry name" value="HATPase_c"/>
    <property type="match status" value="1"/>
</dbReference>
<dbReference type="RefSeq" id="WP_069717773.1">
    <property type="nucleotide sequence ID" value="NZ_MJEH01000033.1"/>
</dbReference>
<keyword evidence="5" id="KW-0597">Phosphoprotein</keyword>
<dbReference type="SUPFAM" id="SSF47384">
    <property type="entry name" value="Homodimeric domain of signal transducing histidine kinase"/>
    <property type="match status" value="1"/>
</dbReference>
<keyword evidence="6" id="KW-0808">Transferase</keyword>
<feature type="transmembrane region" description="Helical" evidence="14">
    <location>
        <begin position="20"/>
        <end position="38"/>
    </location>
</feature>
<name>A0A1E5LDT4_9BACI</name>
<dbReference type="EC" id="2.7.13.3" evidence="3"/>
<keyword evidence="10" id="KW-0067">ATP-binding</keyword>
<organism evidence="17 18">
    <name type="scientific">Bacillus solimangrovi</name>
    <dbReference type="NCBI Taxonomy" id="1305675"/>
    <lineage>
        <taxon>Bacteria</taxon>
        <taxon>Bacillati</taxon>
        <taxon>Bacillota</taxon>
        <taxon>Bacilli</taxon>
        <taxon>Bacillales</taxon>
        <taxon>Bacillaceae</taxon>
        <taxon>Bacillus</taxon>
    </lineage>
</organism>
<comment type="caution">
    <text evidence="17">The sequence shown here is derived from an EMBL/GenBank/DDBJ whole genome shotgun (WGS) entry which is preliminary data.</text>
</comment>
<dbReference type="PROSITE" id="PS50885">
    <property type="entry name" value="HAMP"/>
    <property type="match status" value="1"/>
</dbReference>
<dbReference type="GO" id="GO:0005886">
    <property type="term" value="C:plasma membrane"/>
    <property type="evidence" value="ECO:0007669"/>
    <property type="project" value="UniProtKB-SubCell"/>
</dbReference>
<dbReference type="Gene3D" id="6.10.340.10">
    <property type="match status" value="1"/>
</dbReference>
<keyword evidence="18" id="KW-1185">Reference proteome</keyword>
<gene>
    <name evidence="17" type="ORF">BFG57_02895</name>
</gene>
<evidence type="ECO:0000256" key="9">
    <source>
        <dbReference type="ARBA" id="ARBA00022777"/>
    </source>
</evidence>
<keyword evidence="12" id="KW-0902">Two-component regulatory system</keyword>
<dbReference type="SMART" id="SM00388">
    <property type="entry name" value="HisKA"/>
    <property type="match status" value="1"/>
</dbReference>
<evidence type="ECO:0000313" key="18">
    <source>
        <dbReference type="Proteomes" id="UP000095209"/>
    </source>
</evidence>
<accession>A0A1E5LDT4</accession>
<dbReference type="InterPro" id="IPR003661">
    <property type="entry name" value="HisK_dim/P_dom"/>
</dbReference>
<keyword evidence="4" id="KW-1003">Cell membrane</keyword>
<evidence type="ECO:0000256" key="3">
    <source>
        <dbReference type="ARBA" id="ARBA00012438"/>
    </source>
</evidence>
<dbReference type="CDD" id="cd00075">
    <property type="entry name" value="HATPase"/>
    <property type="match status" value="1"/>
</dbReference>
<feature type="domain" description="HAMP" evidence="16">
    <location>
        <begin position="195"/>
        <end position="248"/>
    </location>
</feature>